<keyword evidence="5 6" id="KW-0472">Membrane</keyword>
<comment type="subcellular location">
    <subcellularLocation>
        <location evidence="1">Cell membrane</location>
        <topology evidence="1">Multi-pass membrane protein</topology>
    </subcellularLocation>
</comment>
<organism evidence="8 9">
    <name type="scientific">Rhodovibrio sodomensis</name>
    <dbReference type="NCBI Taxonomy" id="1088"/>
    <lineage>
        <taxon>Bacteria</taxon>
        <taxon>Pseudomonadati</taxon>
        <taxon>Pseudomonadota</taxon>
        <taxon>Alphaproteobacteria</taxon>
        <taxon>Rhodospirillales</taxon>
        <taxon>Rhodovibrionaceae</taxon>
        <taxon>Rhodovibrio</taxon>
    </lineage>
</organism>
<evidence type="ECO:0000256" key="5">
    <source>
        <dbReference type="ARBA" id="ARBA00023136"/>
    </source>
</evidence>
<name>A0ABS1DBJ5_9PROT</name>
<dbReference type="InterPro" id="IPR036259">
    <property type="entry name" value="MFS_trans_sf"/>
</dbReference>
<feature type="domain" description="Major facilitator superfamily (MFS) profile" evidence="7">
    <location>
        <begin position="18"/>
        <end position="418"/>
    </location>
</feature>
<dbReference type="InterPro" id="IPR050189">
    <property type="entry name" value="MFS_Efflux_Transporters"/>
</dbReference>
<keyword evidence="4 6" id="KW-1133">Transmembrane helix</keyword>
<feature type="transmembrane region" description="Helical" evidence="6">
    <location>
        <begin position="144"/>
        <end position="166"/>
    </location>
</feature>
<dbReference type="PROSITE" id="PS50850">
    <property type="entry name" value="MFS"/>
    <property type="match status" value="1"/>
</dbReference>
<dbReference type="InterPro" id="IPR020846">
    <property type="entry name" value="MFS_dom"/>
</dbReference>
<feature type="transmembrane region" description="Helical" evidence="6">
    <location>
        <begin position="224"/>
        <end position="246"/>
    </location>
</feature>
<feature type="transmembrane region" description="Helical" evidence="6">
    <location>
        <begin position="392"/>
        <end position="412"/>
    </location>
</feature>
<keyword evidence="3 6" id="KW-0812">Transmembrane</keyword>
<feature type="transmembrane region" description="Helical" evidence="6">
    <location>
        <begin position="178"/>
        <end position="197"/>
    </location>
</feature>
<evidence type="ECO:0000256" key="2">
    <source>
        <dbReference type="ARBA" id="ARBA00022475"/>
    </source>
</evidence>
<comment type="caution">
    <text evidence="8">The sequence shown here is derived from an EMBL/GenBank/DDBJ whole genome shotgun (WGS) entry which is preliminary data.</text>
</comment>
<feature type="transmembrane region" description="Helical" evidence="6">
    <location>
        <begin position="353"/>
        <end position="372"/>
    </location>
</feature>
<dbReference type="Gene3D" id="1.20.1250.20">
    <property type="entry name" value="MFS general substrate transporter like domains"/>
    <property type="match status" value="1"/>
</dbReference>
<protein>
    <recommendedName>
        <fullName evidence="7">Major facilitator superfamily (MFS) profile domain-containing protein</fullName>
    </recommendedName>
</protein>
<gene>
    <name evidence="8" type="ORF">CKO28_07220</name>
</gene>
<dbReference type="PANTHER" id="PTHR43124:SF3">
    <property type="entry name" value="CHLORAMPHENICOL EFFLUX PUMP RV0191"/>
    <property type="match status" value="1"/>
</dbReference>
<reference evidence="8 9" key="1">
    <citation type="journal article" date="2020" name="Microorganisms">
        <title>Osmotic Adaptation and Compatible Solute Biosynthesis of Phototrophic Bacteria as Revealed from Genome Analyses.</title>
        <authorList>
            <person name="Imhoff J.F."/>
            <person name="Rahn T."/>
            <person name="Kunzel S."/>
            <person name="Keller A."/>
            <person name="Neulinger S.C."/>
        </authorList>
    </citation>
    <scope>NUCLEOTIDE SEQUENCE [LARGE SCALE GENOMIC DNA]</scope>
    <source>
        <strain evidence="8 9">DSM 9895</strain>
    </source>
</reference>
<dbReference type="Proteomes" id="UP001296873">
    <property type="component" value="Unassembled WGS sequence"/>
</dbReference>
<dbReference type="EMBL" id="NRRL01000012">
    <property type="protein sequence ID" value="MBK1667824.1"/>
    <property type="molecule type" value="Genomic_DNA"/>
</dbReference>
<evidence type="ECO:0000256" key="4">
    <source>
        <dbReference type="ARBA" id="ARBA00022989"/>
    </source>
</evidence>
<dbReference type="RefSeq" id="WP_200339984.1">
    <property type="nucleotide sequence ID" value="NZ_NRRL01000012.1"/>
</dbReference>
<evidence type="ECO:0000313" key="8">
    <source>
        <dbReference type="EMBL" id="MBK1667824.1"/>
    </source>
</evidence>
<accession>A0ABS1DBJ5</accession>
<feature type="transmembrane region" description="Helical" evidence="6">
    <location>
        <begin position="59"/>
        <end position="81"/>
    </location>
</feature>
<feature type="transmembrane region" description="Helical" evidence="6">
    <location>
        <begin position="113"/>
        <end position="132"/>
    </location>
</feature>
<evidence type="ECO:0000256" key="6">
    <source>
        <dbReference type="SAM" id="Phobius"/>
    </source>
</evidence>
<sequence>MTQSAADAGAPPTRVTLRAILTVFLPFAGGYYLSYLYRQVNAVIAEDLTADVGLSASDLGLLTSAYFVAFAAFQIPLGLLLDRYGARRVHGLLLMLAAAGALGFALGDGLLQLWLARALIGLGVAGGLMAAFKAITQWFPESRWPVVNGCFLAMGGLGAMSATAPVEALLQVTDWRGIFAGLAAATLAVAVLILLVVPERRDTRHPQSLSEQLAGVRQVFADRFFWRLAPMAFLCMATSLSIQGLWAGPWLRDVAGLDRSGVARTLFLMAAAVTVGFVVWGWAADWLTRRGVPLTRTLGLGVALFLSALACITFEIDRTALWPWLFLGLMGNVTALSYTVLSRHFPLALSGRATTALNLLVFLGAFAVQSAMGALVDLVAAGQTQPYPSAAYQTAFATFLALCLLAWVWFLVAGRRQNYSSPPPKD</sequence>
<proteinExistence type="predicted"/>
<dbReference type="InterPro" id="IPR011701">
    <property type="entry name" value="MFS"/>
</dbReference>
<feature type="transmembrane region" description="Helical" evidence="6">
    <location>
        <begin position="88"/>
        <end position="107"/>
    </location>
</feature>
<feature type="transmembrane region" description="Helical" evidence="6">
    <location>
        <begin position="266"/>
        <end position="286"/>
    </location>
</feature>
<feature type="transmembrane region" description="Helical" evidence="6">
    <location>
        <begin position="322"/>
        <end position="341"/>
    </location>
</feature>
<dbReference type="SUPFAM" id="SSF103473">
    <property type="entry name" value="MFS general substrate transporter"/>
    <property type="match status" value="1"/>
</dbReference>
<evidence type="ECO:0000256" key="1">
    <source>
        <dbReference type="ARBA" id="ARBA00004651"/>
    </source>
</evidence>
<evidence type="ECO:0000259" key="7">
    <source>
        <dbReference type="PROSITE" id="PS50850"/>
    </source>
</evidence>
<keyword evidence="9" id="KW-1185">Reference proteome</keyword>
<keyword evidence="2" id="KW-1003">Cell membrane</keyword>
<evidence type="ECO:0000256" key="3">
    <source>
        <dbReference type="ARBA" id="ARBA00022692"/>
    </source>
</evidence>
<feature type="transmembrane region" description="Helical" evidence="6">
    <location>
        <begin position="15"/>
        <end position="33"/>
    </location>
</feature>
<dbReference type="PANTHER" id="PTHR43124">
    <property type="entry name" value="PURINE EFFLUX PUMP PBUE"/>
    <property type="match status" value="1"/>
</dbReference>
<dbReference type="Pfam" id="PF07690">
    <property type="entry name" value="MFS_1"/>
    <property type="match status" value="1"/>
</dbReference>
<feature type="transmembrane region" description="Helical" evidence="6">
    <location>
        <begin position="298"/>
        <end position="316"/>
    </location>
</feature>
<evidence type="ECO:0000313" key="9">
    <source>
        <dbReference type="Proteomes" id="UP001296873"/>
    </source>
</evidence>